<comment type="caution">
    <text evidence="1">The sequence shown here is derived from an EMBL/GenBank/DDBJ whole genome shotgun (WGS) entry which is preliminary data.</text>
</comment>
<accession>A0A5B7GIE8</accession>
<dbReference type="GO" id="GO:0003924">
    <property type="term" value="F:GTPase activity"/>
    <property type="evidence" value="ECO:0007669"/>
    <property type="project" value="InterPro"/>
</dbReference>
<protein>
    <submittedName>
        <fullName evidence="1">Ras-related protein Rab-26</fullName>
    </submittedName>
</protein>
<dbReference type="GO" id="GO:0005525">
    <property type="term" value="F:GTP binding"/>
    <property type="evidence" value="ECO:0007669"/>
    <property type="project" value="InterPro"/>
</dbReference>
<organism evidence="1 2">
    <name type="scientific">Portunus trituberculatus</name>
    <name type="common">Swimming crab</name>
    <name type="synonym">Neptunus trituberculatus</name>
    <dbReference type="NCBI Taxonomy" id="210409"/>
    <lineage>
        <taxon>Eukaryota</taxon>
        <taxon>Metazoa</taxon>
        <taxon>Ecdysozoa</taxon>
        <taxon>Arthropoda</taxon>
        <taxon>Crustacea</taxon>
        <taxon>Multicrustacea</taxon>
        <taxon>Malacostraca</taxon>
        <taxon>Eumalacostraca</taxon>
        <taxon>Eucarida</taxon>
        <taxon>Decapoda</taxon>
        <taxon>Pleocyemata</taxon>
        <taxon>Brachyura</taxon>
        <taxon>Eubrachyura</taxon>
        <taxon>Portunoidea</taxon>
        <taxon>Portunidae</taxon>
        <taxon>Portuninae</taxon>
        <taxon>Portunus</taxon>
    </lineage>
</organism>
<keyword evidence="2" id="KW-1185">Reference proteome</keyword>
<dbReference type="InterPro" id="IPR027417">
    <property type="entry name" value="P-loop_NTPase"/>
</dbReference>
<dbReference type="InterPro" id="IPR001806">
    <property type="entry name" value="Small_GTPase"/>
</dbReference>
<dbReference type="AlphaFoldDB" id="A0A5B7GIE8"/>
<name>A0A5B7GIE8_PORTR</name>
<dbReference type="PROSITE" id="PS51419">
    <property type="entry name" value="RAB"/>
    <property type="match status" value="1"/>
</dbReference>
<proteinExistence type="predicted"/>
<dbReference type="SUPFAM" id="SSF52540">
    <property type="entry name" value="P-loop containing nucleoside triphosphate hydrolases"/>
    <property type="match status" value="1"/>
</dbReference>
<dbReference type="Gene3D" id="3.40.50.300">
    <property type="entry name" value="P-loop containing nucleotide triphosphate hydrolases"/>
    <property type="match status" value="1"/>
</dbReference>
<sequence>MLNLGSFPACYFGRKGASYEPSNMIDMEDEREVRREDAAALAKFYNISYIETSSMRGVNVEEAFRTITQEVYDKKGS</sequence>
<reference evidence="1 2" key="1">
    <citation type="submission" date="2019-05" db="EMBL/GenBank/DDBJ databases">
        <title>Another draft genome of Portunus trituberculatus and its Hox gene families provides insights of decapod evolution.</title>
        <authorList>
            <person name="Jeong J.-H."/>
            <person name="Song I."/>
            <person name="Kim S."/>
            <person name="Choi T."/>
            <person name="Kim D."/>
            <person name="Ryu S."/>
            <person name="Kim W."/>
        </authorList>
    </citation>
    <scope>NUCLEOTIDE SEQUENCE [LARGE SCALE GENOMIC DNA]</scope>
    <source>
        <tissue evidence="1">Muscle</tissue>
    </source>
</reference>
<dbReference type="Proteomes" id="UP000324222">
    <property type="component" value="Unassembled WGS sequence"/>
</dbReference>
<dbReference type="Pfam" id="PF00071">
    <property type="entry name" value="Ras"/>
    <property type="match status" value="1"/>
</dbReference>
<dbReference type="EMBL" id="VSRR010014600">
    <property type="protein sequence ID" value="MPC57213.1"/>
    <property type="molecule type" value="Genomic_DNA"/>
</dbReference>
<evidence type="ECO:0000313" key="2">
    <source>
        <dbReference type="Proteomes" id="UP000324222"/>
    </source>
</evidence>
<gene>
    <name evidence="1" type="primary">RAB26</name>
    <name evidence="1" type="ORF">E2C01_051188</name>
</gene>
<evidence type="ECO:0000313" key="1">
    <source>
        <dbReference type="EMBL" id="MPC57213.1"/>
    </source>
</evidence>